<organism evidence="2 3">
    <name type="scientific">Paraeggerthella hongkongensis</name>
    <dbReference type="NCBI Taxonomy" id="230658"/>
    <lineage>
        <taxon>Bacteria</taxon>
        <taxon>Bacillati</taxon>
        <taxon>Actinomycetota</taxon>
        <taxon>Coriobacteriia</taxon>
        <taxon>Eggerthellales</taxon>
        <taxon>Eggerthellaceae</taxon>
        <taxon>Paraeggerthella</taxon>
    </lineage>
</organism>
<dbReference type="InterPro" id="IPR036868">
    <property type="entry name" value="TusA-like_sf"/>
</dbReference>
<dbReference type="InterPro" id="IPR001455">
    <property type="entry name" value="TusA-like"/>
</dbReference>
<feature type="domain" description="UPF0033" evidence="1">
    <location>
        <begin position="2"/>
        <end position="68"/>
    </location>
</feature>
<dbReference type="Proteomes" id="UP000278632">
    <property type="component" value="Unassembled WGS sequence"/>
</dbReference>
<name>A0A3N0AZ65_9ACTN</name>
<dbReference type="SUPFAM" id="SSF64307">
    <property type="entry name" value="SirA-like"/>
    <property type="match status" value="1"/>
</dbReference>
<proteinExistence type="predicted"/>
<dbReference type="Pfam" id="PF01206">
    <property type="entry name" value="TusA"/>
    <property type="match status" value="1"/>
</dbReference>
<protein>
    <recommendedName>
        <fullName evidence="1">UPF0033 domain-containing protein</fullName>
    </recommendedName>
</protein>
<reference evidence="3" key="1">
    <citation type="submission" date="2018-05" db="EMBL/GenBank/DDBJ databases">
        <title>Genome Sequencing of selected type strains of the family Eggerthellaceae.</title>
        <authorList>
            <person name="Danylec N."/>
            <person name="Stoll D.A."/>
            <person name="Doetsch A."/>
            <person name="Huch M."/>
        </authorList>
    </citation>
    <scope>NUCLEOTIDE SEQUENCE [LARGE SCALE GENOMIC DNA]</scope>
    <source>
        <strain evidence="3">DSM 16106</strain>
    </source>
</reference>
<comment type="caution">
    <text evidence="2">The sequence shown here is derived from an EMBL/GenBank/DDBJ whole genome shotgun (WGS) entry which is preliminary data.</text>
</comment>
<dbReference type="EMBL" id="QICD01000030">
    <property type="protein sequence ID" value="RNL39880.1"/>
    <property type="molecule type" value="Genomic_DNA"/>
</dbReference>
<keyword evidence="3" id="KW-1185">Reference proteome</keyword>
<evidence type="ECO:0000313" key="3">
    <source>
        <dbReference type="Proteomes" id="UP000278632"/>
    </source>
</evidence>
<dbReference type="RefSeq" id="WP_123192890.1">
    <property type="nucleotide sequence ID" value="NZ_QICD01000030.1"/>
</dbReference>
<gene>
    <name evidence="2" type="ORF">DMP08_10785</name>
</gene>
<dbReference type="AlphaFoldDB" id="A0A3N0AZ65"/>
<sequence>MIEVDARGLSCPEPVMMAMQAVKTHSGQSVRVLVSTAIARDNVVAMARRKKKTAAVEQVGDDFAIVIE</sequence>
<dbReference type="OrthoDB" id="8636759at2"/>
<evidence type="ECO:0000313" key="2">
    <source>
        <dbReference type="EMBL" id="RNL39880.1"/>
    </source>
</evidence>
<evidence type="ECO:0000259" key="1">
    <source>
        <dbReference type="Pfam" id="PF01206"/>
    </source>
</evidence>
<dbReference type="Gene3D" id="3.30.110.40">
    <property type="entry name" value="TusA-like domain"/>
    <property type="match status" value="1"/>
</dbReference>
<accession>A0A3N0AZ65</accession>